<dbReference type="PANTHER" id="PTHR33112">
    <property type="entry name" value="DOMAIN PROTEIN, PUTATIVE-RELATED"/>
    <property type="match status" value="1"/>
</dbReference>
<name>A0A9P9J6R1_9HYPO</name>
<reference evidence="2" key="1">
    <citation type="journal article" date="2021" name="Nat. Commun.">
        <title>Genetic determinants of endophytism in the Arabidopsis root mycobiome.</title>
        <authorList>
            <person name="Mesny F."/>
            <person name="Miyauchi S."/>
            <person name="Thiergart T."/>
            <person name="Pickel B."/>
            <person name="Atanasova L."/>
            <person name="Karlsson M."/>
            <person name="Huettel B."/>
            <person name="Barry K.W."/>
            <person name="Haridas S."/>
            <person name="Chen C."/>
            <person name="Bauer D."/>
            <person name="Andreopoulos W."/>
            <person name="Pangilinan J."/>
            <person name="LaButti K."/>
            <person name="Riley R."/>
            <person name="Lipzen A."/>
            <person name="Clum A."/>
            <person name="Drula E."/>
            <person name="Henrissat B."/>
            <person name="Kohler A."/>
            <person name="Grigoriev I.V."/>
            <person name="Martin F.M."/>
            <person name="Hacquard S."/>
        </authorList>
    </citation>
    <scope>NUCLEOTIDE SEQUENCE</scope>
    <source>
        <strain evidence="2">MPI-CAGE-AT-0021</strain>
    </source>
</reference>
<comment type="caution">
    <text evidence="2">The sequence shown here is derived from an EMBL/GenBank/DDBJ whole genome shotgun (WGS) entry which is preliminary data.</text>
</comment>
<keyword evidence="3" id="KW-1185">Reference proteome</keyword>
<organism evidence="2 3">
    <name type="scientific">Dactylonectria estremocensis</name>
    <dbReference type="NCBI Taxonomy" id="1079267"/>
    <lineage>
        <taxon>Eukaryota</taxon>
        <taxon>Fungi</taxon>
        <taxon>Dikarya</taxon>
        <taxon>Ascomycota</taxon>
        <taxon>Pezizomycotina</taxon>
        <taxon>Sordariomycetes</taxon>
        <taxon>Hypocreomycetidae</taxon>
        <taxon>Hypocreales</taxon>
        <taxon>Nectriaceae</taxon>
        <taxon>Dactylonectria</taxon>
    </lineage>
</organism>
<feature type="domain" description="Heterokaryon incompatibility" evidence="1">
    <location>
        <begin position="106"/>
        <end position="250"/>
    </location>
</feature>
<dbReference type="Pfam" id="PF06985">
    <property type="entry name" value="HET"/>
    <property type="match status" value="1"/>
</dbReference>
<gene>
    <name evidence="2" type="ORF">B0J13DRAFT_664003</name>
</gene>
<sequence>MAMIANLGVSAGVQVTTWTRSGDGEFAKEFSRALLENAPHDTVSSDSTAGCPYSLLLCKWLWDCDQNHAQCQWPQRKVNFWPKRVIFVGDPNKLNLVEERLRGEDYVVLSHCWGRPTEEEKKRFCTTRENYQDRLQDFSYNELPRTFQDAVRVTRQLGKQYLWIDALCIIQGPDGDWKSEARAMEDVFACAYCTIAASSARGWGDGFLKPNLDSSGIRMQGIPSTPTCACDFDNDVDEGALMKRAWVLQERVLSRRIIHFAATHTYWECGDGVRCKQFTKLEPPHGKQYFILDPNFPNRLSQSGYQRTVDFVRFLFKKYSTSGLTFESDRDVAIYSLLERMRHGLRTEVRYGIVRCFLGPLLLWKRTNEDKTALISYGDRTVPSWSWMAYPGGIDFISDAKQRLMVPRSADLDFTDDGVTLTVKVRRFEDCQIGQDGKQFALFARTAFAWPRKVGSLWFDVADRIEFKHCVVVGMGDDNGKKDPRKTYYFLLVREKQGGEGYERLGVGKVEARYVSKESDAGKLW</sequence>
<evidence type="ECO:0000313" key="2">
    <source>
        <dbReference type="EMBL" id="KAH7146610.1"/>
    </source>
</evidence>
<accession>A0A9P9J6R1</accession>
<dbReference type="Proteomes" id="UP000717696">
    <property type="component" value="Unassembled WGS sequence"/>
</dbReference>
<protein>
    <submittedName>
        <fullName evidence="2">Heterokaryon incompatibility protein-domain-containing protein</fullName>
    </submittedName>
</protein>
<evidence type="ECO:0000259" key="1">
    <source>
        <dbReference type="Pfam" id="PF06985"/>
    </source>
</evidence>
<dbReference type="PANTHER" id="PTHR33112:SF10">
    <property type="entry name" value="TOL"/>
    <property type="match status" value="1"/>
</dbReference>
<dbReference type="OrthoDB" id="4161196at2759"/>
<dbReference type="AlphaFoldDB" id="A0A9P9J6R1"/>
<proteinExistence type="predicted"/>
<dbReference type="EMBL" id="JAGMUU010000008">
    <property type="protein sequence ID" value="KAH7146610.1"/>
    <property type="molecule type" value="Genomic_DNA"/>
</dbReference>
<evidence type="ECO:0000313" key="3">
    <source>
        <dbReference type="Proteomes" id="UP000717696"/>
    </source>
</evidence>
<dbReference type="InterPro" id="IPR010730">
    <property type="entry name" value="HET"/>
</dbReference>